<name>A0A6V7VT15_MELEN</name>
<dbReference type="Gene3D" id="1.20.1070.10">
    <property type="entry name" value="Rhodopsin 7-helix transmembrane proteins"/>
    <property type="match status" value="1"/>
</dbReference>
<protein>
    <submittedName>
        <fullName evidence="3">Uncharacterized protein</fullName>
    </submittedName>
</protein>
<evidence type="ECO:0000313" key="4">
    <source>
        <dbReference type="Proteomes" id="UP000580250"/>
    </source>
</evidence>
<feature type="transmembrane region" description="Helical" evidence="2">
    <location>
        <begin position="169"/>
        <end position="187"/>
    </location>
</feature>
<feature type="transmembrane region" description="Helical" evidence="2">
    <location>
        <begin position="62"/>
        <end position="84"/>
    </location>
</feature>
<dbReference type="OrthoDB" id="5905981at2759"/>
<feature type="transmembrane region" description="Helical" evidence="2">
    <location>
        <begin position="231"/>
        <end position="250"/>
    </location>
</feature>
<evidence type="ECO:0000256" key="2">
    <source>
        <dbReference type="SAM" id="Phobius"/>
    </source>
</evidence>
<feature type="region of interest" description="Disordered" evidence="1">
    <location>
        <begin position="1"/>
        <end position="22"/>
    </location>
</feature>
<feature type="region of interest" description="Disordered" evidence="1">
    <location>
        <begin position="276"/>
        <end position="296"/>
    </location>
</feature>
<proteinExistence type="predicted"/>
<keyword evidence="2" id="KW-1133">Transmembrane helix</keyword>
<accession>A0A6V7VT15</accession>
<feature type="compositionally biased region" description="Low complexity" evidence="1">
    <location>
        <begin position="286"/>
        <end position="296"/>
    </location>
</feature>
<keyword evidence="2" id="KW-0472">Membrane</keyword>
<dbReference type="SUPFAM" id="SSF81321">
    <property type="entry name" value="Family A G protein-coupled receptor-like"/>
    <property type="match status" value="1"/>
</dbReference>
<feature type="transmembrane region" description="Helical" evidence="2">
    <location>
        <begin position="193"/>
        <end position="210"/>
    </location>
</feature>
<comment type="caution">
    <text evidence="3">The sequence shown here is derived from an EMBL/GenBank/DDBJ whole genome shotgun (WGS) entry which is preliminary data.</text>
</comment>
<dbReference type="AlphaFoldDB" id="A0A6V7VT15"/>
<organism evidence="3 4">
    <name type="scientific">Meloidogyne enterolobii</name>
    <name type="common">Root-knot nematode worm</name>
    <name type="synonym">Meloidogyne mayaguensis</name>
    <dbReference type="NCBI Taxonomy" id="390850"/>
    <lineage>
        <taxon>Eukaryota</taxon>
        <taxon>Metazoa</taxon>
        <taxon>Ecdysozoa</taxon>
        <taxon>Nematoda</taxon>
        <taxon>Chromadorea</taxon>
        <taxon>Rhabditida</taxon>
        <taxon>Tylenchina</taxon>
        <taxon>Tylenchomorpha</taxon>
        <taxon>Tylenchoidea</taxon>
        <taxon>Meloidogynidae</taxon>
        <taxon>Meloidogyninae</taxon>
        <taxon>Meloidogyne</taxon>
    </lineage>
</organism>
<evidence type="ECO:0000256" key="1">
    <source>
        <dbReference type="SAM" id="MobiDB-lite"/>
    </source>
</evidence>
<reference evidence="3 4" key="1">
    <citation type="submission" date="2020-08" db="EMBL/GenBank/DDBJ databases">
        <authorList>
            <person name="Koutsovoulos G."/>
            <person name="Danchin GJ E."/>
        </authorList>
    </citation>
    <scope>NUCLEOTIDE SEQUENCE [LARGE SCALE GENOMIC DNA]</scope>
</reference>
<feature type="compositionally biased region" description="Basic residues" evidence="1">
    <location>
        <begin position="1"/>
        <end position="11"/>
    </location>
</feature>
<sequence length="296" mass="34410">MDRIRKPKRRGGYPDTEPGTDNRTELNLLQVFPHRDIRSTHLNFSLTLYLNRMHVIPDSTMFRLYIIIYGICIFFSGIIVYFQFNVLTNINSSFDNFLYCNSGLYSDVFNSNYSYIIFSLSLFNYFLIFCKIIWSSFGKKYFKSKNQISPNNDRPERDLKAKIKNSFRILRSVLIISLILIFGWLISSIGRNILSVIISNISNFLISLFIPKSNQQNSIITQNVMTLATSIIIYIYIITAGINAIILIIFNKEYRNAYKSVFGKLFRKNNVSPNQPLFIKSDKGNNRNNNLNNQQA</sequence>
<dbReference type="EMBL" id="CAJEWN010000295">
    <property type="protein sequence ID" value="CAD2177321.1"/>
    <property type="molecule type" value="Genomic_DNA"/>
</dbReference>
<dbReference type="Proteomes" id="UP000580250">
    <property type="component" value="Unassembled WGS sequence"/>
</dbReference>
<feature type="transmembrane region" description="Helical" evidence="2">
    <location>
        <begin position="113"/>
        <end position="134"/>
    </location>
</feature>
<gene>
    <name evidence="3" type="ORF">MENT_LOCUS29193</name>
</gene>
<evidence type="ECO:0000313" key="3">
    <source>
        <dbReference type="EMBL" id="CAD2177321.1"/>
    </source>
</evidence>
<keyword evidence="2" id="KW-0812">Transmembrane</keyword>